<comment type="subcellular location">
    <subcellularLocation>
        <location evidence="1">Membrane</location>
        <topology evidence="1">Multi-pass membrane protein</topology>
    </subcellularLocation>
</comment>
<dbReference type="GO" id="GO:0015421">
    <property type="term" value="F:ABC-type oligopeptide transporter activity"/>
    <property type="evidence" value="ECO:0007669"/>
    <property type="project" value="TreeGrafter"/>
</dbReference>
<evidence type="ECO:0000256" key="3">
    <source>
        <dbReference type="ARBA" id="ARBA00022692"/>
    </source>
</evidence>
<accession>A0A0N8VKG4</accession>
<dbReference type="SMART" id="SM00382">
    <property type="entry name" value="AAA"/>
    <property type="match status" value="1"/>
</dbReference>
<dbReference type="Proteomes" id="UP000050301">
    <property type="component" value="Unassembled WGS sequence"/>
</dbReference>
<evidence type="ECO:0000256" key="6">
    <source>
        <dbReference type="ARBA" id="ARBA00022989"/>
    </source>
</evidence>
<gene>
    <name evidence="11" type="ORF">AOG55_02405</name>
</gene>
<keyword evidence="3 8" id="KW-0812">Transmembrane</keyword>
<dbReference type="InterPro" id="IPR027417">
    <property type="entry name" value="P-loop_NTPase"/>
</dbReference>
<feature type="transmembrane region" description="Helical" evidence="8">
    <location>
        <begin position="46"/>
        <end position="66"/>
    </location>
</feature>
<keyword evidence="2" id="KW-0813">Transport</keyword>
<evidence type="ECO:0000313" key="12">
    <source>
        <dbReference type="Proteomes" id="UP000050301"/>
    </source>
</evidence>
<proteinExistence type="predicted"/>
<evidence type="ECO:0000256" key="7">
    <source>
        <dbReference type="ARBA" id="ARBA00023136"/>
    </source>
</evidence>
<protein>
    <recommendedName>
        <fullName evidence="13">ABC transporter permease</fullName>
    </recommendedName>
</protein>
<evidence type="ECO:0008006" key="13">
    <source>
        <dbReference type="Google" id="ProtNLM"/>
    </source>
</evidence>
<dbReference type="PANTHER" id="PTHR43394">
    <property type="entry name" value="ATP-DEPENDENT PERMEASE MDL1, MITOCHONDRIAL"/>
    <property type="match status" value="1"/>
</dbReference>
<reference evidence="11 12" key="1">
    <citation type="submission" date="2015-09" db="EMBL/GenBank/DDBJ databases">
        <title>Heavy metals and arsenic resistance mechanisms in polyextremophilic archaea of the family Ferroplasmaceae.</title>
        <authorList>
            <person name="Bulaev A.G."/>
            <person name="Kanygina A.V."/>
        </authorList>
    </citation>
    <scope>NUCLEOTIDE SEQUENCE [LARGE SCALE GENOMIC DNA]</scope>
    <source>
        <strain evidence="11 12">BH2</strain>
    </source>
</reference>
<dbReference type="Gene3D" id="1.20.1560.10">
    <property type="entry name" value="ABC transporter type 1, transmembrane domain"/>
    <property type="match status" value="1"/>
</dbReference>
<dbReference type="GO" id="GO:0005524">
    <property type="term" value="F:ATP binding"/>
    <property type="evidence" value="ECO:0007669"/>
    <property type="project" value="UniProtKB-KW"/>
</dbReference>
<dbReference type="PANTHER" id="PTHR43394:SF1">
    <property type="entry name" value="ATP-BINDING CASSETTE SUB-FAMILY B MEMBER 10, MITOCHONDRIAL"/>
    <property type="match status" value="1"/>
</dbReference>
<evidence type="ECO:0000313" key="11">
    <source>
        <dbReference type="EMBL" id="KQB33652.1"/>
    </source>
</evidence>
<sequence length="349" mass="39368">MNRSTGINFNANVNAVKLTSIFSSMMEIIEAAGIILVLYMGGMQILSGTISIGLVVSFVIYVQGFFTPIVQLSQFYNSYQSSSIAVERIYRIIDEPAEENHYDVDDISLKESIKLINVDFSYNKTRVLKNISMEIKKGEKIALVGRTGAGKTTITNLILKFYHPDSGSILMDNIDISRINTYNYRKHFGVILQDPFLFDGTILDNIKFSNENITEEEIKNKINDLGLSEVFSGLNLHDDIGMHGNRLSEGQRQAVSILRAVIKNPDIIIMDEATSELDSINEKRIQDALLNLMADKTMIIIAHHIKTILHTDAVYYLDNGSIVEYGNPQALLKKEGKFYRIYKSIYTQN</sequence>
<name>A0A0N8VKG4_9ARCH</name>
<feature type="transmembrane region" description="Helical" evidence="8">
    <location>
        <begin position="20"/>
        <end position="39"/>
    </location>
</feature>
<keyword evidence="7 8" id="KW-0472">Membrane</keyword>
<dbReference type="GO" id="GO:0016887">
    <property type="term" value="F:ATP hydrolysis activity"/>
    <property type="evidence" value="ECO:0007669"/>
    <property type="project" value="InterPro"/>
</dbReference>
<evidence type="ECO:0000259" key="9">
    <source>
        <dbReference type="PROSITE" id="PS50893"/>
    </source>
</evidence>
<evidence type="ECO:0000256" key="8">
    <source>
        <dbReference type="SAM" id="Phobius"/>
    </source>
</evidence>
<dbReference type="FunFam" id="3.40.50.300:FF:000604">
    <property type="entry name" value="ABC transporter B family member 28"/>
    <property type="match status" value="1"/>
</dbReference>
<dbReference type="AlphaFoldDB" id="A0A0N8VKG4"/>
<dbReference type="InterPro" id="IPR003593">
    <property type="entry name" value="AAA+_ATPase"/>
</dbReference>
<feature type="domain" description="ABC transporter" evidence="9">
    <location>
        <begin position="113"/>
        <end position="344"/>
    </location>
</feature>
<dbReference type="SUPFAM" id="SSF90123">
    <property type="entry name" value="ABC transporter transmembrane region"/>
    <property type="match status" value="1"/>
</dbReference>
<keyword evidence="12" id="KW-1185">Reference proteome</keyword>
<keyword evidence="5" id="KW-0067">ATP-binding</keyword>
<dbReference type="Gene3D" id="3.40.50.300">
    <property type="entry name" value="P-loop containing nucleotide triphosphate hydrolases"/>
    <property type="match status" value="1"/>
</dbReference>
<dbReference type="InterPro" id="IPR039421">
    <property type="entry name" value="Type_1_exporter"/>
</dbReference>
<dbReference type="GO" id="GO:0016020">
    <property type="term" value="C:membrane"/>
    <property type="evidence" value="ECO:0007669"/>
    <property type="project" value="UniProtKB-SubCell"/>
</dbReference>
<keyword evidence="4" id="KW-0547">Nucleotide-binding</keyword>
<dbReference type="InterPro" id="IPR036640">
    <property type="entry name" value="ABC1_TM_sf"/>
</dbReference>
<dbReference type="InterPro" id="IPR011527">
    <property type="entry name" value="ABC1_TM_dom"/>
</dbReference>
<evidence type="ECO:0000256" key="5">
    <source>
        <dbReference type="ARBA" id="ARBA00022840"/>
    </source>
</evidence>
<evidence type="ECO:0000256" key="1">
    <source>
        <dbReference type="ARBA" id="ARBA00004141"/>
    </source>
</evidence>
<keyword evidence="6 8" id="KW-1133">Transmembrane helix</keyword>
<dbReference type="PROSITE" id="PS50893">
    <property type="entry name" value="ABC_TRANSPORTER_2"/>
    <property type="match status" value="1"/>
</dbReference>
<comment type="caution">
    <text evidence="11">The sequence shown here is derived from an EMBL/GenBank/DDBJ whole genome shotgun (WGS) entry which is preliminary data.</text>
</comment>
<dbReference type="SUPFAM" id="SSF52540">
    <property type="entry name" value="P-loop containing nucleoside triphosphate hydrolases"/>
    <property type="match status" value="1"/>
</dbReference>
<organism evidence="11 12">
    <name type="scientific">Acidiplasma cupricumulans</name>
    <dbReference type="NCBI Taxonomy" id="312540"/>
    <lineage>
        <taxon>Archaea</taxon>
        <taxon>Methanobacteriati</taxon>
        <taxon>Thermoplasmatota</taxon>
        <taxon>Thermoplasmata</taxon>
        <taxon>Thermoplasmatales</taxon>
        <taxon>Ferroplasmaceae</taxon>
        <taxon>Acidiplasma</taxon>
    </lineage>
</organism>
<dbReference type="EMBL" id="LKBH01000300">
    <property type="protein sequence ID" value="KQB33652.1"/>
    <property type="molecule type" value="Genomic_DNA"/>
</dbReference>
<dbReference type="GO" id="GO:0005737">
    <property type="term" value="C:cytoplasm"/>
    <property type="evidence" value="ECO:0007669"/>
    <property type="project" value="UniProtKB-ARBA"/>
</dbReference>
<evidence type="ECO:0000256" key="4">
    <source>
        <dbReference type="ARBA" id="ARBA00022741"/>
    </source>
</evidence>
<dbReference type="InParanoid" id="A0A0N8VKG4"/>
<feature type="domain" description="ABC transmembrane type-1" evidence="10">
    <location>
        <begin position="1"/>
        <end position="81"/>
    </location>
</feature>
<dbReference type="Pfam" id="PF00005">
    <property type="entry name" value="ABC_tran"/>
    <property type="match status" value="1"/>
</dbReference>
<evidence type="ECO:0000256" key="2">
    <source>
        <dbReference type="ARBA" id="ARBA00022448"/>
    </source>
</evidence>
<evidence type="ECO:0000259" key="10">
    <source>
        <dbReference type="PROSITE" id="PS50929"/>
    </source>
</evidence>
<dbReference type="PROSITE" id="PS50929">
    <property type="entry name" value="ABC_TM1F"/>
    <property type="match status" value="1"/>
</dbReference>
<dbReference type="InterPro" id="IPR003439">
    <property type="entry name" value="ABC_transporter-like_ATP-bd"/>
</dbReference>